<reference evidence="1 2" key="1">
    <citation type="submission" date="2020-02" db="EMBL/GenBank/DDBJ databases">
        <title>Draft genome sequence of Haematococcus lacustris strain NIES-144.</title>
        <authorList>
            <person name="Morimoto D."/>
            <person name="Nakagawa S."/>
            <person name="Yoshida T."/>
            <person name="Sawayama S."/>
        </authorList>
    </citation>
    <scope>NUCLEOTIDE SEQUENCE [LARGE SCALE GENOMIC DNA]</scope>
    <source>
        <strain evidence="1 2">NIES-144</strain>
    </source>
</reference>
<keyword evidence="2" id="KW-1185">Reference proteome</keyword>
<comment type="caution">
    <text evidence="1">The sequence shown here is derived from an EMBL/GenBank/DDBJ whole genome shotgun (WGS) entry which is preliminary data.</text>
</comment>
<name>A0A699ZA26_HAELA</name>
<dbReference type="Proteomes" id="UP000485058">
    <property type="component" value="Unassembled WGS sequence"/>
</dbReference>
<accession>A0A699ZA26</accession>
<dbReference type="EMBL" id="BLLF01001474">
    <property type="protein sequence ID" value="GFH19507.1"/>
    <property type="molecule type" value="Genomic_DNA"/>
</dbReference>
<evidence type="ECO:0000313" key="2">
    <source>
        <dbReference type="Proteomes" id="UP000485058"/>
    </source>
</evidence>
<dbReference type="AlphaFoldDB" id="A0A699ZA26"/>
<protein>
    <submittedName>
        <fullName evidence="1">Uncharacterized protein</fullName>
    </submittedName>
</protein>
<organism evidence="1 2">
    <name type="scientific">Haematococcus lacustris</name>
    <name type="common">Green alga</name>
    <name type="synonym">Haematococcus pluvialis</name>
    <dbReference type="NCBI Taxonomy" id="44745"/>
    <lineage>
        <taxon>Eukaryota</taxon>
        <taxon>Viridiplantae</taxon>
        <taxon>Chlorophyta</taxon>
        <taxon>core chlorophytes</taxon>
        <taxon>Chlorophyceae</taxon>
        <taxon>CS clade</taxon>
        <taxon>Chlamydomonadales</taxon>
        <taxon>Haematococcaceae</taxon>
        <taxon>Haematococcus</taxon>
    </lineage>
</organism>
<proteinExistence type="predicted"/>
<evidence type="ECO:0000313" key="1">
    <source>
        <dbReference type="EMBL" id="GFH19507.1"/>
    </source>
</evidence>
<sequence>MSTWLHFQEHAWSIEMVPRVSSTPCACSIVHNVCWSGCPNPPHHASNRGVNTMRCIACTPPHHHACALHQPLACCIQLLA</sequence>
<gene>
    <name evidence="1" type="ORF">HaLaN_16462</name>
</gene>